<dbReference type="KEGG" id="cci:CC1G_11348"/>
<dbReference type="HOGENOM" id="CLU_1835057_0_0_1"/>
<dbReference type="EMBL" id="AACS02000011">
    <property type="protein sequence ID" value="EAU82158.2"/>
    <property type="molecule type" value="Genomic_DNA"/>
</dbReference>
<reference evidence="1 2" key="1">
    <citation type="journal article" date="2010" name="Proc. Natl. Acad. Sci. U.S.A.">
        <title>Insights into evolution of multicellular fungi from the assembled chromosomes of the mushroom Coprinopsis cinerea (Coprinus cinereus).</title>
        <authorList>
            <person name="Stajich J.E."/>
            <person name="Wilke S.K."/>
            <person name="Ahren D."/>
            <person name="Au C.H."/>
            <person name="Birren B.W."/>
            <person name="Borodovsky M."/>
            <person name="Burns C."/>
            <person name="Canback B."/>
            <person name="Casselton L.A."/>
            <person name="Cheng C.K."/>
            <person name="Deng J."/>
            <person name="Dietrich F.S."/>
            <person name="Fargo D.C."/>
            <person name="Farman M.L."/>
            <person name="Gathman A.C."/>
            <person name="Goldberg J."/>
            <person name="Guigo R."/>
            <person name="Hoegger P.J."/>
            <person name="Hooker J.B."/>
            <person name="Huggins A."/>
            <person name="James T.Y."/>
            <person name="Kamada T."/>
            <person name="Kilaru S."/>
            <person name="Kodira C."/>
            <person name="Kues U."/>
            <person name="Kupfer D."/>
            <person name="Kwan H.S."/>
            <person name="Lomsadze A."/>
            <person name="Li W."/>
            <person name="Lilly W.W."/>
            <person name="Ma L.J."/>
            <person name="Mackey A.J."/>
            <person name="Manning G."/>
            <person name="Martin F."/>
            <person name="Muraguchi H."/>
            <person name="Natvig D.O."/>
            <person name="Palmerini H."/>
            <person name="Ramesh M.A."/>
            <person name="Rehmeyer C.J."/>
            <person name="Roe B.A."/>
            <person name="Shenoy N."/>
            <person name="Stanke M."/>
            <person name="Ter-Hovhannisyan V."/>
            <person name="Tunlid A."/>
            <person name="Velagapudi R."/>
            <person name="Vision T.J."/>
            <person name="Zeng Q."/>
            <person name="Zolan M.E."/>
            <person name="Pukkila P.J."/>
        </authorList>
    </citation>
    <scope>NUCLEOTIDE SEQUENCE [LARGE SCALE GENOMIC DNA]</scope>
    <source>
        <strain evidence="2">Okayama-7 / 130 / ATCC MYA-4618 / FGSC 9003</strain>
    </source>
</reference>
<dbReference type="Proteomes" id="UP000001861">
    <property type="component" value="Unassembled WGS sequence"/>
</dbReference>
<dbReference type="RefSeq" id="XP_001839637.2">
    <property type="nucleotide sequence ID" value="XM_001839585.2"/>
</dbReference>
<dbReference type="AlphaFoldDB" id="A8P8U6"/>
<comment type="caution">
    <text evidence="1">The sequence shown here is derived from an EMBL/GenBank/DDBJ whole genome shotgun (WGS) entry which is preliminary data.</text>
</comment>
<dbReference type="GeneID" id="6016254"/>
<proteinExistence type="predicted"/>
<protein>
    <submittedName>
        <fullName evidence="1">Uncharacterized protein</fullName>
    </submittedName>
</protein>
<organism evidence="1 2">
    <name type="scientific">Coprinopsis cinerea (strain Okayama-7 / 130 / ATCC MYA-4618 / FGSC 9003)</name>
    <name type="common">Inky cap fungus</name>
    <name type="synonym">Hormographiella aspergillata</name>
    <dbReference type="NCBI Taxonomy" id="240176"/>
    <lineage>
        <taxon>Eukaryota</taxon>
        <taxon>Fungi</taxon>
        <taxon>Dikarya</taxon>
        <taxon>Basidiomycota</taxon>
        <taxon>Agaricomycotina</taxon>
        <taxon>Agaricomycetes</taxon>
        <taxon>Agaricomycetidae</taxon>
        <taxon>Agaricales</taxon>
        <taxon>Agaricineae</taxon>
        <taxon>Psathyrellaceae</taxon>
        <taxon>Coprinopsis</taxon>
    </lineage>
</organism>
<sequence length="140" mass="15382">MQGISCEEAIKQALIECRKRPSVDAILFPCDLPFPILVPVPIKDHVFHATGLADLEIQLFIGVDKPGKANVLKLDLDDSCMGIACHFTNPFRPVNALLQKLVKGTHVRGHMLVVVVEKETGHVAHAETELKSRINCALAR</sequence>
<evidence type="ECO:0000313" key="2">
    <source>
        <dbReference type="Proteomes" id="UP000001861"/>
    </source>
</evidence>
<evidence type="ECO:0000313" key="1">
    <source>
        <dbReference type="EMBL" id="EAU82158.2"/>
    </source>
</evidence>
<dbReference type="InParanoid" id="A8P8U6"/>
<accession>A8P8U6</accession>
<gene>
    <name evidence="1" type="ORF">CC1G_11348</name>
</gene>
<keyword evidence="2" id="KW-1185">Reference proteome</keyword>
<name>A8P8U6_COPC7</name>
<dbReference type="VEuPathDB" id="FungiDB:CC1G_11348"/>